<feature type="domain" description="AB hydrolase-1" evidence="1">
    <location>
        <begin position="30"/>
        <end position="185"/>
    </location>
</feature>
<accession>A0A3N0CJ80</accession>
<protein>
    <submittedName>
        <fullName evidence="2">Alpha/beta fold hydrolase</fullName>
    </submittedName>
</protein>
<dbReference type="InterPro" id="IPR000073">
    <property type="entry name" value="AB_hydrolase_1"/>
</dbReference>
<dbReference type="SUPFAM" id="SSF53474">
    <property type="entry name" value="alpha/beta-Hydrolases"/>
    <property type="match status" value="1"/>
</dbReference>
<keyword evidence="3" id="KW-1185">Reference proteome</keyword>
<keyword evidence="2" id="KW-0378">Hydrolase</keyword>
<proteinExistence type="predicted"/>
<dbReference type="OrthoDB" id="2987348at2"/>
<dbReference type="Pfam" id="PF00561">
    <property type="entry name" value="Abhydrolase_1"/>
    <property type="match status" value="1"/>
</dbReference>
<gene>
    <name evidence="2" type="ORF">EFK50_10020</name>
</gene>
<comment type="caution">
    <text evidence="2">The sequence shown here is derived from an EMBL/GenBank/DDBJ whole genome shotgun (WGS) entry which is preliminary data.</text>
</comment>
<name>A0A3N0CJ80_9ACTN</name>
<organism evidence="2 3">
    <name type="scientific">Nocardioides marmoriginsengisoli</name>
    <dbReference type="NCBI Taxonomy" id="661483"/>
    <lineage>
        <taxon>Bacteria</taxon>
        <taxon>Bacillati</taxon>
        <taxon>Actinomycetota</taxon>
        <taxon>Actinomycetes</taxon>
        <taxon>Propionibacteriales</taxon>
        <taxon>Nocardioidaceae</taxon>
        <taxon>Nocardioides</taxon>
    </lineage>
</organism>
<evidence type="ECO:0000259" key="1">
    <source>
        <dbReference type="Pfam" id="PF00561"/>
    </source>
</evidence>
<sequence length="307" mass="32973">MSTPFVKASSVQSADGTRLAVFESGNPEGPVLVAVHGYPDNHTVWDGIAAELGDRYRVIAYDVRGAGDSDKPAARSSYKIARLVEDFTAVIDAVSPDTPVHLLAHDWGSIQSWGPVTDPALAPRIASYTSISGPCLDYVGVWMRDRKHPGASLRQALKSWYIAAFQIPALPERIVSLGVVDRGIARTELKGHPAGALANPVQRSEADKVNGIKLYRANMPSTLARPRPVRTSVPVQVLAPVDDAFVSVRLATETPAPFVDDLTISEIAGSHWVVSESPERVAAYVDAFAVKNAPAAPAATRKRKARR</sequence>
<dbReference type="RefSeq" id="WP_123228611.1">
    <property type="nucleotide sequence ID" value="NZ_RJSE01000007.1"/>
</dbReference>
<dbReference type="Proteomes" id="UP000267128">
    <property type="component" value="Unassembled WGS sequence"/>
</dbReference>
<reference evidence="2 3" key="1">
    <citation type="submission" date="2018-11" db="EMBL/GenBank/DDBJ databases">
        <authorList>
            <person name="Li F."/>
        </authorList>
    </citation>
    <scope>NUCLEOTIDE SEQUENCE [LARGE SCALE GENOMIC DNA]</scope>
    <source>
        <strain evidence="2 3">Gsoil 097</strain>
    </source>
</reference>
<dbReference type="Gene3D" id="3.40.50.1820">
    <property type="entry name" value="alpha/beta hydrolase"/>
    <property type="match status" value="1"/>
</dbReference>
<evidence type="ECO:0000313" key="2">
    <source>
        <dbReference type="EMBL" id="RNL63321.1"/>
    </source>
</evidence>
<dbReference type="AlphaFoldDB" id="A0A3N0CJ80"/>
<dbReference type="GO" id="GO:0016787">
    <property type="term" value="F:hydrolase activity"/>
    <property type="evidence" value="ECO:0007669"/>
    <property type="project" value="UniProtKB-KW"/>
</dbReference>
<dbReference type="PANTHER" id="PTHR43329">
    <property type="entry name" value="EPOXIDE HYDROLASE"/>
    <property type="match status" value="1"/>
</dbReference>
<evidence type="ECO:0000313" key="3">
    <source>
        <dbReference type="Proteomes" id="UP000267128"/>
    </source>
</evidence>
<dbReference type="EMBL" id="RJSE01000007">
    <property type="protein sequence ID" value="RNL63321.1"/>
    <property type="molecule type" value="Genomic_DNA"/>
</dbReference>
<dbReference type="InterPro" id="IPR029058">
    <property type="entry name" value="AB_hydrolase_fold"/>
</dbReference>